<evidence type="ECO:0000256" key="1">
    <source>
        <dbReference type="ARBA" id="ARBA00004173"/>
    </source>
</evidence>
<dbReference type="GO" id="GO:0005840">
    <property type="term" value="C:ribosome"/>
    <property type="evidence" value="ECO:0007669"/>
    <property type="project" value="UniProtKB-KW"/>
</dbReference>
<organism evidence="10">
    <name type="scientific">Eremomyces bilateralis CBS 781.70</name>
    <dbReference type="NCBI Taxonomy" id="1392243"/>
    <lineage>
        <taxon>Eukaryota</taxon>
        <taxon>Fungi</taxon>
        <taxon>Dikarya</taxon>
        <taxon>Ascomycota</taxon>
        <taxon>Pezizomycotina</taxon>
        <taxon>Dothideomycetes</taxon>
        <taxon>Dothideomycetes incertae sedis</taxon>
        <taxon>Eremomycetales</taxon>
        <taxon>Eremomycetaceae</taxon>
        <taxon>Eremomyces</taxon>
    </lineage>
</organism>
<feature type="region of interest" description="Disordered" evidence="8">
    <location>
        <begin position="34"/>
        <end position="86"/>
    </location>
</feature>
<dbReference type="GeneID" id="54419796"/>
<dbReference type="AlphaFoldDB" id="A0A6G1G7P9"/>
<accession>A0A6G1G7P9</accession>
<dbReference type="GO" id="GO:1990904">
    <property type="term" value="C:ribonucleoprotein complex"/>
    <property type="evidence" value="ECO:0007669"/>
    <property type="project" value="UniProtKB-KW"/>
</dbReference>
<feature type="region of interest" description="Disordered" evidence="8">
    <location>
        <begin position="103"/>
        <end position="149"/>
    </location>
</feature>
<reference evidence="10 12" key="1">
    <citation type="submission" date="2020-01" db="EMBL/GenBank/DDBJ databases">
        <authorList>
            <consortium name="DOE Joint Genome Institute"/>
            <person name="Haridas S."/>
            <person name="Albert R."/>
            <person name="Binder M."/>
            <person name="Bloem J."/>
            <person name="Labutti K."/>
            <person name="Salamov A."/>
            <person name="Andreopoulos B."/>
            <person name="Baker S.E."/>
            <person name="Barry K."/>
            <person name="Bills G."/>
            <person name="Bluhm B.H."/>
            <person name="Cannon C."/>
            <person name="Castanera R."/>
            <person name="Culley D.E."/>
            <person name="Daum C."/>
            <person name="Ezra D."/>
            <person name="Gonzalez J.B."/>
            <person name="Henrissat B."/>
            <person name="Kuo A."/>
            <person name="Liang C."/>
            <person name="Lipzen A."/>
            <person name="Lutzoni F."/>
            <person name="Magnuson J."/>
            <person name="Mondo S."/>
            <person name="Nolan M."/>
            <person name="Ohm R."/>
            <person name="Pangilinan J."/>
            <person name="Park H.-J."/>
            <person name="Ramirez L."/>
            <person name="Alfaro M."/>
            <person name="Sun H."/>
            <person name="Tritt A."/>
            <person name="Yoshinaga Y."/>
            <person name="Zwiers L.-H."/>
            <person name="Turgeon B.G."/>
            <person name="Goodwin S.B."/>
            <person name="Spatafora J.W."/>
            <person name="Crous P.W."/>
            <person name="Grigoriev I.V."/>
        </authorList>
    </citation>
    <scope>NUCLEOTIDE SEQUENCE</scope>
    <source>
        <strain evidence="10 12">CBS 781.70</strain>
    </source>
</reference>
<evidence type="ECO:0000256" key="3">
    <source>
        <dbReference type="ARBA" id="ARBA00022980"/>
    </source>
</evidence>
<dbReference type="GO" id="GO:0006412">
    <property type="term" value="P:translation"/>
    <property type="evidence" value="ECO:0007669"/>
    <property type="project" value="InterPro"/>
</dbReference>
<comment type="subcellular location">
    <subcellularLocation>
        <location evidence="1">Mitochondrion</location>
    </subcellularLocation>
</comment>
<dbReference type="EMBL" id="ML975154">
    <property type="protein sequence ID" value="KAF1814088.1"/>
    <property type="molecule type" value="Genomic_DNA"/>
</dbReference>
<dbReference type="SUPFAM" id="SSF47973">
    <property type="entry name" value="Ribosomal protein S7"/>
    <property type="match status" value="1"/>
</dbReference>
<dbReference type="FunFam" id="1.10.455.10:FF:000006">
    <property type="entry name" value="37S ribosomal protein S7, mitochondrial"/>
    <property type="match status" value="1"/>
</dbReference>
<comment type="similarity">
    <text evidence="2">Belongs to the universal ribosomal protein uS7 family.</text>
</comment>
<proteinExistence type="inferred from homology"/>
<evidence type="ECO:0000313" key="10">
    <source>
        <dbReference type="EMBL" id="KAF1814088.1"/>
    </source>
</evidence>
<protein>
    <recommendedName>
        <fullName evidence="7">Small ribosomal subunit protein uS7m</fullName>
    </recommendedName>
</protein>
<dbReference type="InterPro" id="IPR036823">
    <property type="entry name" value="Ribosomal_uS7_dom_sf"/>
</dbReference>
<dbReference type="Gene3D" id="1.10.455.10">
    <property type="entry name" value="Ribosomal protein S7 domain"/>
    <property type="match status" value="1"/>
</dbReference>
<evidence type="ECO:0000256" key="8">
    <source>
        <dbReference type="SAM" id="MobiDB-lite"/>
    </source>
</evidence>
<evidence type="ECO:0000259" key="9">
    <source>
        <dbReference type="Pfam" id="PF00177"/>
    </source>
</evidence>
<name>A0A6G1G7P9_9PEZI</name>
<evidence type="ECO:0000313" key="11">
    <source>
        <dbReference type="Proteomes" id="UP000504638"/>
    </source>
</evidence>
<dbReference type="Pfam" id="PF00177">
    <property type="entry name" value="Ribosomal_S7"/>
    <property type="match status" value="1"/>
</dbReference>
<feature type="compositionally biased region" description="Polar residues" evidence="8">
    <location>
        <begin position="112"/>
        <end position="125"/>
    </location>
</feature>
<keyword evidence="11" id="KW-1185">Reference proteome</keyword>
<keyword evidence="3 10" id="KW-0689">Ribosomal protein</keyword>
<dbReference type="Proteomes" id="UP000504638">
    <property type="component" value="Unplaced"/>
</dbReference>
<dbReference type="RefSeq" id="XP_033535719.1">
    <property type="nucleotide sequence ID" value="XM_033679226.1"/>
</dbReference>
<dbReference type="InterPro" id="IPR000235">
    <property type="entry name" value="Ribosomal_uS7"/>
</dbReference>
<evidence type="ECO:0000256" key="6">
    <source>
        <dbReference type="ARBA" id="ARBA00037226"/>
    </source>
</evidence>
<feature type="domain" description="Small ribosomal subunit protein uS7" evidence="9">
    <location>
        <begin position="169"/>
        <end position="334"/>
    </location>
</feature>
<sequence>MANPRIFRSFTAIALPIRPQTARCASQRLAPVSIQCRRSTRASSSNSGEKRPKGPDTDSLPHVSEEAAATAKITGDKGPDIQQGTPVQEVIKGKKELHDKLPKVMQDEKSSTEPPSGTRSFSTVARRQEDLQTLPSTPSSLPPTLIPSSSLPLSTGVKFGTPTLPLPPQTHLKHRDDPIVQQVTTLLMRHGKLSVAQHNMSFILSHLRTAPPPKLNPARPLVAGHPPPHQLPLDPVMYLTLAIDSIGPLVRIRSQKGAAGGGQALQIPVPLRQRQRRRQAVMWILAAAEKRAGKGGTKNMFAQKVADEVVAVVEGRSSVWERRNQLHRIAVSNRSNVGYKKQPGRR</sequence>
<dbReference type="InterPro" id="IPR023798">
    <property type="entry name" value="Ribosomal_uS7_dom"/>
</dbReference>
<evidence type="ECO:0000256" key="7">
    <source>
        <dbReference type="ARBA" id="ARBA00039306"/>
    </source>
</evidence>
<evidence type="ECO:0000256" key="2">
    <source>
        <dbReference type="ARBA" id="ARBA00007151"/>
    </source>
</evidence>
<gene>
    <name evidence="10 12" type="ORF">P152DRAFT_457444</name>
</gene>
<dbReference type="OrthoDB" id="9972728at2759"/>
<keyword evidence="4" id="KW-0496">Mitochondrion</keyword>
<comment type="function">
    <text evidence="6">Component of the mitochondrial ribosome (mitoribosome), a dedicated translation machinery responsible for the synthesis of mitochondrial genome-encoded proteins, including at least some of the essential transmembrane subunits of the mitochondrial respiratory chain. The mitoribosomes are attached to the mitochondrial inner membrane and translation products are cotranslationally integrated into the membrane.</text>
</comment>
<evidence type="ECO:0000256" key="5">
    <source>
        <dbReference type="ARBA" id="ARBA00023274"/>
    </source>
</evidence>
<keyword evidence="5" id="KW-0687">Ribonucleoprotein</keyword>
<dbReference type="GO" id="GO:0005739">
    <property type="term" value="C:mitochondrion"/>
    <property type="evidence" value="ECO:0007669"/>
    <property type="project" value="UniProtKB-SubCell"/>
</dbReference>
<reference evidence="12" key="2">
    <citation type="submission" date="2020-04" db="EMBL/GenBank/DDBJ databases">
        <authorList>
            <consortium name="NCBI Genome Project"/>
        </authorList>
    </citation>
    <scope>NUCLEOTIDE SEQUENCE</scope>
    <source>
        <strain evidence="12">CBS 781.70</strain>
    </source>
</reference>
<evidence type="ECO:0000313" key="12">
    <source>
        <dbReference type="RefSeq" id="XP_033535719.1"/>
    </source>
</evidence>
<evidence type="ECO:0000256" key="4">
    <source>
        <dbReference type="ARBA" id="ARBA00023128"/>
    </source>
</evidence>
<dbReference type="PANTHER" id="PTHR11205">
    <property type="entry name" value="RIBOSOMAL PROTEIN S7"/>
    <property type="match status" value="1"/>
</dbReference>
<reference evidence="12" key="3">
    <citation type="submission" date="2025-04" db="UniProtKB">
        <authorList>
            <consortium name="RefSeq"/>
        </authorList>
    </citation>
    <scope>IDENTIFICATION</scope>
    <source>
        <strain evidence="12">CBS 781.70</strain>
    </source>
</reference>